<name>A0ABP1QEK4_9HEXA</name>
<proteinExistence type="predicted"/>
<evidence type="ECO:0000256" key="2">
    <source>
        <dbReference type="ARBA" id="ARBA00022692"/>
    </source>
</evidence>
<keyword evidence="3 6" id="KW-1133">Transmembrane helix</keyword>
<feature type="transmembrane region" description="Helical" evidence="6">
    <location>
        <begin position="117"/>
        <end position="136"/>
    </location>
</feature>
<dbReference type="PANTHER" id="PTHR22776:SF15">
    <property type="entry name" value="CKLF-LIKE MARVEL TRANSMEMBRANE DOMAIN-CONTAINING PROTEIN 2"/>
    <property type="match status" value="1"/>
</dbReference>
<comment type="caution">
    <text evidence="8">The sequence shown here is derived from an EMBL/GenBank/DDBJ whole genome shotgun (WGS) entry which is preliminary data.</text>
</comment>
<evidence type="ECO:0000313" key="8">
    <source>
        <dbReference type="EMBL" id="CAL8100603.1"/>
    </source>
</evidence>
<protein>
    <recommendedName>
        <fullName evidence="7">MARVEL domain-containing protein</fullName>
    </recommendedName>
</protein>
<evidence type="ECO:0000256" key="5">
    <source>
        <dbReference type="PROSITE-ProRule" id="PRU00581"/>
    </source>
</evidence>
<dbReference type="PANTHER" id="PTHR22776">
    <property type="entry name" value="MARVEL-CONTAINING POTENTIAL LIPID RAFT-ASSOCIATED PROTEIN"/>
    <property type="match status" value="1"/>
</dbReference>
<gene>
    <name evidence="8" type="ORF">ODALV1_LOCUS10581</name>
</gene>
<feature type="transmembrane region" description="Helical" evidence="6">
    <location>
        <begin position="75"/>
        <end position="105"/>
    </location>
</feature>
<keyword evidence="4 5" id="KW-0472">Membrane</keyword>
<organism evidence="8 9">
    <name type="scientific">Orchesella dallaii</name>
    <dbReference type="NCBI Taxonomy" id="48710"/>
    <lineage>
        <taxon>Eukaryota</taxon>
        <taxon>Metazoa</taxon>
        <taxon>Ecdysozoa</taxon>
        <taxon>Arthropoda</taxon>
        <taxon>Hexapoda</taxon>
        <taxon>Collembola</taxon>
        <taxon>Entomobryomorpha</taxon>
        <taxon>Entomobryoidea</taxon>
        <taxon>Orchesellidae</taxon>
        <taxon>Orchesellinae</taxon>
        <taxon>Orchesella</taxon>
    </lineage>
</organism>
<evidence type="ECO:0000256" key="3">
    <source>
        <dbReference type="ARBA" id="ARBA00022989"/>
    </source>
</evidence>
<dbReference type="Proteomes" id="UP001642540">
    <property type="component" value="Unassembled WGS sequence"/>
</dbReference>
<evidence type="ECO:0000259" key="7">
    <source>
        <dbReference type="PROSITE" id="PS51225"/>
    </source>
</evidence>
<dbReference type="PROSITE" id="PS51225">
    <property type="entry name" value="MARVEL"/>
    <property type="match status" value="1"/>
</dbReference>
<comment type="subcellular location">
    <subcellularLocation>
        <location evidence="1">Membrane</location>
        <topology evidence="1">Multi-pass membrane protein</topology>
    </subcellularLocation>
</comment>
<keyword evidence="9" id="KW-1185">Reference proteome</keyword>
<evidence type="ECO:0000313" key="9">
    <source>
        <dbReference type="Proteomes" id="UP001642540"/>
    </source>
</evidence>
<evidence type="ECO:0000256" key="6">
    <source>
        <dbReference type="SAM" id="Phobius"/>
    </source>
</evidence>
<feature type="transmembrane region" description="Helical" evidence="6">
    <location>
        <begin position="35"/>
        <end position="54"/>
    </location>
</feature>
<feature type="transmembrane region" description="Helical" evidence="6">
    <location>
        <begin position="156"/>
        <end position="177"/>
    </location>
</feature>
<dbReference type="EMBL" id="CAXLJM020000033">
    <property type="protein sequence ID" value="CAL8100603.1"/>
    <property type="molecule type" value="Genomic_DNA"/>
</dbReference>
<sequence>MSHTVTVTRTTTTSTTQAVLLNVGYLKTLPGVLKLIHVILGIVTVSLLGHYIAYHKNQYIYRQGPNYIHIADHAIFIPELFFLLIATTCLITSTLLLFSCLISIATATIIPKTVLEVIYHIVAAVLLIIASICYLVNIEQELKNARVVRSSYSGRLAAAVVGIVNSIFYAIAVFFAYRHYRTG</sequence>
<dbReference type="InterPro" id="IPR050578">
    <property type="entry name" value="MARVEL-CKLF_proteins"/>
</dbReference>
<evidence type="ECO:0000256" key="1">
    <source>
        <dbReference type="ARBA" id="ARBA00004141"/>
    </source>
</evidence>
<accession>A0ABP1QEK4</accession>
<keyword evidence="2 5" id="KW-0812">Transmembrane</keyword>
<dbReference type="InterPro" id="IPR008253">
    <property type="entry name" value="Marvel"/>
</dbReference>
<evidence type="ECO:0000256" key="4">
    <source>
        <dbReference type="ARBA" id="ARBA00023136"/>
    </source>
</evidence>
<reference evidence="8 9" key="1">
    <citation type="submission" date="2024-08" db="EMBL/GenBank/DDBJ databases">
        <authorList>
            <person name="Cucini C."/>
            <person name="Frati F."/>
        </authorList>
    </citation>
    <scope>NUCLEOTIDE SEQUENCE [LARGE SCALE GENOMIC DNA]</scope>
</reference>
<feature type="domain" description="MARVEL" evidence="7">
    <location>
        <begin position="25"/>
        <end position="181"/>
    </location>
</feature>